<accession>A0A6P8QQ51</accession>
<feature type="domain" description="Arginine vasopressin-induced protein 1/transcriptional and immune response regulator" evidence="5">
    <location>
        <begin position="28"/>
        <end position="102"/>
    </location>
</feature>
<evidence type="ECO:0000256" key="1">
    <source>
        <dbReference type="ARBA" id="ARBA00002403"/>
    </source>
</evidence>
<dbReference type="RefSeq" id="XP_033797990.1">
    <property type="nucleotide sequence ID" value="XM_033942099.1"/>
</dbReference>
<sequence length="191" mass="21322">MEEEPRRSSLHSEGFIQLWSLSSSLKPMGTPASVACESPPVWQGPEPRARKKASANIFQDINLVQLQDLFKTSGDKRAKERAQIVRDCAGDNCLAEALMQLQRTRRRRSRRILHQHTVRAGGNSIGVLSVHHFSQLCIEDGAEEHATSTSTHGRDKQSGAVQRAATADRAVRSKRRNGLQDPSAYLHQIRH</sequence>
<evidence type="ECO:0000313" key="6">
    <source>
        <dbReference type="Proteomes" id="UP000515159"/>
    </source>
</evidence>
<dbReference type="InterPro" id="IPR020282">
    <property type="entry name" value="Avpi1/C8orf4_dom"/>
</dbReference>
<dbReference type="Proteomes" id="UP000515159">
    <property type="component" value="Chromosome 4"/>
</dbReference>
<dbReference type="InParanoid" id="A0A6P8QQ51"/>
<dbReference type="KEGG" id="gsh:117359396"/>
<feature type="region of interest" description="Disordered" evidence="4">
    <location>
        <begin position="144"/>
        <end position="191"/>
    </location>
</feature>
<evidence type="ECO:0000256" key="2">
    <source>
        <dbReference type="ARBA" id="ARBA00020697"/>
    </source>
</evidence>
<evidence type="ECO:0000256" key="4">
    <source>
        <dbReference type="SAM" id="MobiDB-lite"/>
    </source>
</evidence>
<dbReference type="AlphaFoldDB" id="A0A6P8QQ51"/>
<dbReference type="FunCoup" id="A0A6P8QQ51">
    <property type="interactions" value="11"/>
</dbReference>
<keyword evidence="3" id="KW-0131">Cell cycle</keyword>
<dbReference type="InterPro" id="IPR039579">
    <property type="entry name" value="AVPI1"/>
</dbReference>
<evidence type="ECO:0000256" key="3">
    <source>
        <dbReference type="ARBA" id="ARBA00023306"/>
    </source>
</evidence>
<dbReference type="CTD" id="60370"/>
<evidence type="ECO:0000313" key="7">
    <source>
        <dbReference type="RefSeq" id="XP_033797990.1"/>
    </source>
</evidence>
<dbReference type="Pfam" id="PF15063">
    <property type="entry name" value="TC1"/>
    <property type="match status" value="1"/>
</dbReference>
<dbReference type="GeneID" id="117359396"/>
<evidence type="ECO:0000259" key="5">
    <source>
        <dbReference type="Pfam" id="PF15063"/>
    </source>
</evidence>
<reference evidence="7" key="1">
    <citation type="submission" date="2025-08" db="UniProtKB">
        <authorList>
            <consortium name="RefSeq"/>
        </authorList>
    </citation>
    <scope>IDENTIFICATION</scope>
</reference>
<dbReference type="PANTHER" id="PTHR14350">
    <property type="entry name" value="ARGININE VASOPRESSIN-INDUCED PROTEIN 1"/>
    <property type="match status" value="1"/>
</dbReference>
<gene>
    <name evidence="7" type="primary">AVPI1</name>
</gene>
<proteinExistence type="predicted"/>
<protein>
    <recommendedName>
        <fullName evidence="2">Arginine vasopressin-induced protein 1</fullName>
    </recommendedName>
</protein>
<comment type="function">
    <text evidence="1">May be involved in MAP kinase activation, epithelial sodium channel (ENaC) down-regulation and cell cycling.</text>
</comment>
<dbReference type="OrthoDB" id="9906905at2759"/>
<keyword evidence="6" id="KW-1185">Reference proteome</keyword>
<organism evidence="6 7">
    <name type="scientific">Geotrypetes seraphini</name>
    <name type="common">Gaboon caecilian</name>
    <name type="synonym">Caecilia seraphini</name>
    <dbReference type="NCBI Taxonomy" id="260995"/>
    <lineage>
        <taxon>Eukaryota</taxon>
        <taxon>Metazoa</taxon>
        <taxon>Chordata</taxon>
        <taxon>Craniata</taxon>
        <taxon>Vertebrata</taxon>
        <taxon>Euteleostomi</taxon>
        <taxon>Amphibia</taxon>
        <taxon>Gymnophiona</taxon>
        <taxon>Geotrypetes</taxon>
    </lineage>
</organism>
<name>A0A6P8QQ51_GEOSA</name>